<dbReference type="SUPFAM" id="SSF47090">
    <property type="entry name" value="PGBD-like"/>
    <property type="match status" value="1"/>
</dbReference>
<name>A0ABS3FWZ2_9CYAN</name>
<evidence type="ECO:0000313" key="3">
    <source>
        <dbReference type="Proteomes" id="UP000664844"/>
    </source>
</evidence>
<dbReference type="InterPro" id="IPR036365">
    <property type="entry name" value="PGBD-like_sf"/>
</dbReference>
<comment type="caution">
    <text evidence="2">The sequence shown here is derived from an EMBL/GenBank/DDBJ whole genome shotgun (WGS) entry which is preliminary data.</text>
</comment>
<sequence>MALQQGDTGSQVEQLQMQLEKLGYNIGRFNPNFGPLLTEIVQAFQAESGLIVDGVVGEQTQTAIDRAVAGITLPTRVSPPPVSPAGDFNTGNWQEWRIVTQGGLNARSGPGFEFPVESTLPGGSLVTRHPSYTNPVQGDRTGKPWLVITNQGTAQFIRANNQFIEPDIQS</sequence>
<protein>
    <submittedName>
        <fullName evidence="2">Peptidoglycan-binding protein</fullName>
    </submittedName>
</protein>
<dbReference type="RefSeq" id="WP_207089776.1">
    <property type="nucleotide sequence ID" value="NZ_JAFLQW010000528.1"/>
</dbReference>
<reference evidence="2 3" key="1">
    <citation type="submission" date="2021-03" db="EMBL/GenBank/DDBJ databases">
        <title>Metabolic Capacity of the Antarctic Cyanobacterium Phormidium pseudopriestleyi that Sustains Oxygenic Photosynthesis in the Presence of Hydrogen Sulfide.</title>
        <authorList>
            <person name="Lumian J.E."/>
            <person name="Jungblut A.D."/>
            <person name="Dillon M.L."/>
            <person name="Hawes I."/>
            <person name="Doran P.T."/>
            <person name="Mackey T.J."/>
            <person name="Dick G.J."/>
            <person name="Grettenberger C.L."/>
            <person name="Sumner D.Y."/>
        </authorList>
    </citation>
    <scope>NUCLEOTIDE SEQUENCE [LARGE SCALE GENOMIC DNA]</scope>
    <source>
        <strain evidence="2 3">FRX01</strain>
    </source>
</reference>
<dbReference type="Gene3D" id="1.10.101.10">
    <property type="entry name" value="PGBD-like superfamily/PGBD"/>
    <property type="match status" value="1"/>
</dbReference>
<evidence type="ECO:0000313" key="2">
    <source>
        <dbReference type="EMBL" id="MBO0351332.1"/>
    </source>
</evidence>
<proteinExistence type="predicted"/>
<dbReference type="InterPro" id="IPR036366">
    <property type="entry name" value="PGBDSf"/>
</dbReference>
<dbReference type="Proteomes" id="UP000664844">
    <property type="component" value="Unassembled WGS sequence"/>
</dbReference>
<accession>A0ABS3FWZ2</accession>
<evidence type="ECO:0000259" key="1">
    <source>
        <dbReference type="Pfam" id="PF01471"/>
    </source>
</evidence>
<feature type="domain" description="Peptidoglycan binding-like" evidence="1">
    <location>
        <begin position="8"/>
        <end position="64"/>
    </location>
</feature>
<gene>
    <name evidence="2" type="ORF">J0895_20075</name>
</gene>
<keyword evidence="3" id="KW-1185">Reference proteome</keyword>
<organism evidence="2 3">
    <name type="scientific">Phormidium pseudopriestleyi FRX01</name>
    <dbReference type="NCBI Taxonomy" id="1759528"/>
    <lineage>
        <taxon>Bacteria</taxon>
        <taxon>Bacillati</taxon>
        <taxon>Cyanobacteriota</taxon>
        <taxon>Cyanophyceae</taxon>
        <taxon>Oscillatoriophycideae</taxon>
        <taxon>Oscillatoriales</taxon>
        <taxon>Oscillatoriaceae</taxon>
        <taxon>Phormidium</taxon>
    </lineage>
</organism>
<dbReference type="Pfam" id="PF01471">
    <property type="entry name" value="PG_binding_1"/>
    <property type="match status" value="1"/>
</dbReference>
<dbReference type="EMBL" id="JAFLQW010000528">
    <property type="protein sequence ID" value="MBO0351332.1"/>
    <property type="molecule type" value="Genomic_DNA"/>
</dbReference>
<dbReference type="InterPro" id="IPR002477">
    <property type="entry name" value="Peptidoglycan-bd-like"/>
</dbReference>